<sequence length="223" mass="24922">MSEKEDDMHVVQLGYLSEVDGAPNVTLQDPRTRERKGYRLEHPMFELLQSLDPTETVHDFTPEEWHYLRGFARLGIVALTSDHDSVDELTFIPVPRADISFVGMTDSGYQLTSTLGEKFELSEHSTRFLGMADSERSLAEIVSAVHQEALDRVEERPAVEEMERESGASFGEFLEAEAYRFIRALRGNEAVSFEPHTIPVAVEEPSPGHAETGRLSPAGESGE</sequence>
<dbReference type="eggNOG" id="COG3505">
    <property type="taxonomic scope" value="Bacteria"/>
</dbReference>
<dbReference type="KEGG" id="cms:CMS2787"/>
<keyword evidence="3" id="KW-1185">Reference proteome</keyword>
<dbReference type="HOGENOM" id="CLU_1381991_0_0_11"/>
<dbReference type="STRING" id="31964.CMS2787"/>
<name>B0RB11_CLASE</name>
<reference evidence="2 3" key="1">
    <citation type="journal article" date="2008" name="J. Bacteriol.">
        <title>Genome of the actinomycete plant pathogen Clavibacter michiganensis subsp. sepedonicus suggests recent niche adaptation.</title>
        <authorList>
            <person name="Bentley S.D."/>
            <person name="Corton C."/>
            <person name="Brown S.E."/>
            <person name="Barron A."/>
            <person name="Clark L."/>
            <person name="Doggett J."/>
            <person name="Harris B."/>
            <person name="Ormond D."/>
            <person name="Quail M.A."/>
            <person name="May G."/>
            <person name="Francis D."/>
            <person name="Knudson D."/>
            <person name="Parkhill J."/>
            <person name="Ishimaru C.A."/>
        </authorList>
    </citation>
    <scope>NUCLEOTIDE SEQUENCE [LARGE SCALE GENOMIC DNA]</scope>
    <source>
        <strain evidence="3">ATCC 33113 / DSM 20744 / JCM 9667 / LMG 2889 / ICMP 2535 / C-1</strain>
    </source>
</reference>
<dbReference type="Proteomes" id="UP000001318">
    <property type="component" value="Chromosome"/>
</dbReference>
<evidence type="ECO:0000313" key="3">
    <source>
        <dbReference type="Proteomes" id="UP000001318"/>
    </source>
</evidence>
<evidence type="ECO:0000313" key="2">
    <source>
        <dbReference type="EMBL" id="CAQ02859.1"/>
    </source>
</evidence>
<evidence type="ECO:0000256" key="1">
    <source>
        <dbReference type="SAM" id="MobiDB-lite"/>
    </source>
</evidence>
<gene>
    <name evidence="2" type="ordered locus">CMS2787</name>
</gene>
<feature type="region of interest" description="Disordered" evidence="1">
    <location>
        <begin position="201"/>
        <end position="223"/>
    </location>
</feature>
<dbReference type="GeneID" id="29471759"/>
<protein>
    <submittedName>
        <fullName evidence="2">Uncharacterized protein</fullName>
    </submittedName>
</protein>
<dbReference type="AlphaFoldDB" id="B0RB11"/>
<accession>B0RB11</accession>
<organism evidence="2 3">
    <name type="scientific">Clavibacter sepedonicus</name>
    <name type="common">Clavibacter michiganensis subsp. sepedonicus</name>
    <dbReference type="NCBI Taxonomy" id="31964"/>
    <lineage>
        <taxon>Bacteria</taxon>
        <taxon>Bacillati</taxon>
        <taxon>Actinomycetota</taxon>
        <taxon>Actinomycetes</taxon>
        <taxon>Micrococcales</taxon>
        <taxon>Microbacteriaceae</taxon>
        <taxon>Clavibacter</taxon>
    </lineage>
</organism>
<dbReference type="RefSeq" id="WP_012300020.1">
    <property type="nucleotide sequence ID" value="NC_010407.1"/>
</dbReference>
<proteinExistence type="predicted"/>
<dbReference type="Gene3D" id="3.40.50.12380">
    <property type="entry name" value="Nitrogenase MoFe cofactor biosynthesis protein NifE, C-terminal"/>
    <property type="match status" value="1"/>
</dbReference>
<dbReference type="EMBL" id="AM849034">
    <property type="protein sequence ID" value="CAQ02859.1"/>
    <property type="molecule type" value="Genomic_DNA"/>
</dbReference>